<comment type="caution">
    <text evidence="3">The sequence shown here is derived from an EMBL/GenBank/DDBJ whole genome shotgun (WGS) entry which is preliminary data.</text>
</comment>
<proteinExistence type="predicted"/>
<dbReference type="EMBL" id="QXJK01000001">
    <property type="protein sequence ID" value="RIX36885.1"/>
    <property type="molecule type" value="Genomic_DNA"/>
</dbReference>
<dbReference type="InterPro" id="IPR011576">
    <property type="entry name" value="Pyridox_Oxase_N"/>
</dbReference>
<protein>
    <submittedName>
        <fullName evidence="3">Pyridoxamine 5'-phosphate oxidase family protein</fullName>
    </submittedName>
</protein>
<evidence type="ECO:0000313" key="3">
    <source>
        <dbReference type="EMBL" id="RIX36885.1"/>
    </source>
</evidence>
<keyword evidence="1" id="KW-0175">Coiled coil</keyword>
<dbReference type="PANTHER" id="PTHR42815">
    <property type="entry name" value="FAD-BINDING, PUTATIVE (AFU_ORTHOLOGUE AFUA_6G07600)-RELATED"/>
    <property type="match status" value="1"/>
</dbReference>
<dbReference type="InterPro" id="IPR012349">
    <property type="entry name" value="Split_barrel_FMN-bd"/>
</dbReference>
<organism evidence="3 4">
    <name type="scientific">Corynebacterium falsenii</name>
    <dbReference type="NCBI Taxonomy" id="108486"/>
    <lineage>
        <taxon>Bacteria</taxon>
        <taxon>Bacillati</taxon>
        <taxon>Actinomycetota</taxon>
        <taxon>Actinomycetes</taxon>
        <taxon>Mycobacteriales</taxon>
        <taxon>Corynebacteriaceae</taxon>
        <taxon>Corynebacterium</taxon>
    </lineage>
</organism>
<dbReference type="STRING" id="1451189.CFAL_10070"/>
<feature type="coiled-coil region" evidence="1">
    <location>
        <begin position="175"/>
        <end position="216"/>
    </location>
</feature>
<dbReference type="Pfam" id="PF01243">
    <property type="entry name" value="PNPOx_N"/>
    <property type="match status" value="1"/>
</dbReference>
<dbReference type="OrthoDB" id="9786134at2"/>
<dbReference type="SUPFAM" id="SSF50475">
    <property type="entry name" value="FMN-binding split barrel"/>
    <property type="match status" value="1"/>
</dbReference>
<dbReference type="AlphaFoldDB" id="A0A418QAM5"/>
<gene>
    <name evidence="3" type="ORF">D3M95_01395</name>
</gene>
<evidence type="ECO:0000313" key="4">
    <source>
        <dbReference type="Proteomes" id="UP000285278"/>
    </source>
</evidence>
<dbReference type="Gene3D" id="2.30.110.10">
    <property type="entry name" value="Electron Transport, Fmn-binding Protein, Chain A"/>
    <property type="match status" value="1"/>
</dbReference>
<evidence type="ECO:0000256" key="1">
    <source>
        <dbReference type="SAM" id="Coils"/>
    </source>
</evidence>
<accession>A0A418QAM5</accession>
<feature type="domain" description="Pyridoxamine 5'-phosphate oxidase N-terminal" evidence="2">
    <location>
        <begin position="39"/>
        <end position="134"/>
    </location>
</feature>
<keyword evidence="4" id="KW-1185">Reference proteome</keyword>
<reference evidence="3 4" key="1">
    <citation type="submission" date="2018-09" db="EMBL/GenBank/DDBJ databases">
        <title>Optimization and identification of Corynebacterium falsenii FN1-14 from fish paste.</title>
        <authorList>
            <person name="Daroonpunt R."/>
            <person name="Tanasupawat S."/>
        </authorList>
    </citation>
    <scope>NUCLEOTIDE SEQUENCE [LARGE SCALE GENOMIC DNA]</scope>
    <source>
        <strain evidence="3 4">FN1-14</strain>
    </source>
</reference>
<dbReference type="Proteomes" id="UP000285278">
    <property type="component" value="Unassembled WGS sequence"/>
</dbReference>
<evidence type="ECO:0000259" key="2">
    <source>
        <dbReference type="Pfam" id="PF01243"/>
    </source>
</evidence>
<dbReference type="PANTHER" id="PTHR42815:SF2">
    <property type="entry name" value="FAD-BINDING, PUTATIVE (AFU_ORTHOLOGUE AFUA_6G07600)-RELATED"/>
    <property type="match status" value="1"/>
</dbReference>
<sequence length="221" mass="25226">MGCVTTYEQLAYDSFVRRRQASIGTTLPERVGPFEFDPADLALIRGADSFFLSTVTGAGWPYVQHRGGPRGFVHVLGERRLGWLEMAGNNQYVTTGNVDRDGRVAMFFIDYPTRTRLKVFGHAKVVELDEDPDLVAKLRDLGDREIRSKVLMAMVVDVVAADRNCTKHIKPRWDKEQVDERIDLYRADIRALREELEAVRVELQSARAELRDARKQQERGC</sequence>
<name>A0A418QAM5_9CORY</name>